<keyword evidence="9 13" id="KW-0326">Glycosidase</keyword>
<comment type="similarity">
    <text evidence="2 13">Belongs to the glycosyl hydrolase 28 family.</text>
</comment>
<dbReference type="PANTHER" id="PTHR31884:SF1">
    <property type="entry name" value="POLYGALACTURONASE"/>
    <property type="match status" value="1"/>
</dbReference>
<keyword evidence="7 13" id="KW-0378">Hydrolase</keyword>
<protein>
    <recommendedName>
        <fullName evidence="3">endo-polygalacturonase</fullName>
        <ecNumber evidence="3">3.2.1.15</ecNumber>
    </recommendedName>
</protein>
<feature type="active site" evidence="12">
    <location>
        <position position="221"/>
    </location>
</feature>
<evidence type="ECO:0000256" key="10">
    <source>
        <dbReference type="ARBA" id="ARBA00023316"/>
    </source>
</evidence>
<dbReference type="Proteomes" id="UP001174934">
    <property type="component" value="Unassembled WGS sequence"/>
</dbReference>
<dbReference type="InterPro" id="IPR050434">
    <property type="entry name" value="Glycosyl_hydrlase_28"/>
</dbReference>
<dbReference type="GO" id="GO:0045490">
    <property type="term" value="P:pectin catabolic process"/>
    <property type="evidence" value="ECO:0007669"/>
    <property type="project" value="UniProtKB-ARBA"/>
</dbReference>
<evidence type="ECO:0000256" key="7">
    <source>
        <dbReference type="ARBA" id="ARBA00022801"/>
    </source>
</evidence>
<evidence type="ECO:0000256" key="3">
    <source>
        <dbReference type="ARBA" id="ARBA00012736"/>
    </source>
</evidence>
<dbReference type="InterPro" id="IPR011050">
    <property type="entry name" value="Pectin_lyase_fold/virulence"/>
</dbReference>
<dbReference type="GO" id="GO:0005576">
    <property type="term" value="C:extracellular region"/>
    <property type="evidence" value="ECO:0007669"/>
    <property type="project" value="UniProtKB-SubCell"/>
</dbReference>
<keyword evidence="6" id="KW-0677">Repeat</keyword>
<evidence type="ECO:0000256" key="1">
    <source>
        <dbReference type="ARBA" id="ARBA00004613"/>
    </source>
</evidence>
<evidence type="ECO:0000256" key="5">
    <source>
        <dbReference type="ARBA" id="ARBA00022729"/>
    </source>
</evidence>
<feature type="chain" id="PRO_5041232008" description="endo-polygalacturonase" evidence="14">
    <location>
        <begin position="22"/>
        <end position="338"/>
    </location>
</feature>
<keyword evidence="5 14" id="KW-0732">Signal</keyword>
<keyword evidence="4" id="KW-0964">Secreted</keyword>
<dbReference type="AlphaFoldDB" id="A0AA39TKD8"/>
<dbReference type="SUPFAM" id="SSF51126">
    <property type="entry name" value="Pectin lyase-like"/>
    <property type="match status" value="1"/>
</dbReference>
<evidence type="ECO:0000256" key="2">
    <source>
        <dbReference type="ARBA" id="ARBA00008834"/>
    </source>
</evidence>
<sequence length="338" mass="35840">MMKHLSLVVLVYFFLPLFVRAPYWPLLNETKPCFFNGSAGFLALGAMSSSCTDIVLSHLSVPPGATLDLRKLKRGSSGYREWAGPLLSISGTNISIKGAPGSVLNGSGELWWDGLGQNGKIKPRFFQAHGLIDSTIDGIHILSSLVHVFSINGCRNLAVSNVTVDSSAGDSLSGKNTDAFDISQSSNVTIIGARVYNQDDCVAINSGTNITFRKGICVGGHGLSVGSIGGRTDNIVNRVLFENSVIANSENGLYISYIHLLGQAVIRLMMHDLGVRIKTKHGTSGTVNGITGTVSFKDTDVFVNCGDRSCASWSWTGVSVSGGKKSSKCVHLPLGIAC</sequence>
<evidence type="ECO:0000256" key="4">
    <source>
        <dbReference type="ARBA" id="ARBA00022525"/>
    </source>
</evidence>
<dbReference type="PANTHER" id="PTHR31884">
    <property type="entry name" value="POLYGALACTURONASE"/>
    <property type="match status" value="1"/>
</dbReference>
<evidence type="ECO:0000256" key="13">
    <source>
        <dbReference type="RuleBase" id="RU361169"/>
    </source>
</evidence>
<comment type="catalytic activity">
    <reaction evidence="11">
        <text>(1,4-alpha-D-galacturonosyl)n+m + H2O = (1,4-alpha-D-galacturonosyl)n + (1,4-alpha-D-galacturonosyl)m.</text>
        <dbReference type="EC" id="3.2.1.15"/>
    </reaction>
</comment>
<dbReference type="GO" id="GO:0004650">
    <property type="term" value="F:polygalacturonase activity"/>
    <property type="evidence" value="ECO:0007669"/>
    <property type="project" value="UniProtKB-EC"/>
</dbReference>
<dbReference type="InterPro" id="IPR006626">
    <property type="entry name" value="PbH1"/>
</dbReference>
<dbReference type="InterPro" id="IPR000743">
    <property type="entry name" value="Glyco_hydro_28"/>
</dbReference>
<comment type="caution">
    <text evidence="15">The sequence shown here is derived from an EMBL/GenBank/DDBJ whole genome shotgun (WGS) entry which is preliminary data.</text>
</comment>
<keyword evidence="16" id="KW-1185">Reference proteome</keyword>
<keyword evidence="10" id="KW-0961">Cell wall biogenesis/degradation</keyword>
<keyword evidence="8" id="KW-1015">Disulfide bond</keyword>
<evidence type="ECO:0000256" key="9">
    <source>
        <dbReference type="ARBA" id="ARBA00023295"/>
    </source>
</evidence>
<evidence type="ECO:0000256" key="11">
    <source>
        <dbReference type="ARBA" id="ARBA00034074"/>
    </source>
</evidence>
<evidence type="ECO:0000256" key="12">
    <source>
        <dbReference type="PROSITE-ProRule" id="PRU10052"/>
    </source>
</evidence>
<dbReference type="PROSITE" id="PS00502">
    <property type="entry name" value="POLYGALACTURONASE"/>
    <property type="match status" value="1"/>
</dbReference>
<feature type="signal peptide" evidence="14">
    <location>
        <begin position="1"/>
        <end position="21"/>
    </location>
</feature>
<accession>A0AA39TKD8</accession>
<gene>
    <name evidence="15" type="ORF">B0T17DRAFT_628661</name>
</gene>
<dbReference type="EMBL" id="JAULSR010000010">
    <property type="protein sequence ID" value="KAK0610444.1"/>
    <property type="molecule type" value="Genomic_DNA"/>
</dbReference>
<organism evidence="15 16">
    <name type="scientific">Bombardia bombarda</name>
    <dbReference type="NCBI Taxonomy" id="252184"/>
    <lineage>
        <taxon>Eukaryota</taxon>
        <taxon>Fungi</taxon>
        <taxon>Dikarya</taxon>
        <taxon>Ascomycota</taxon>
        <taxon>Pezizomycotina</taxon>
        <taxon>Sordariomycetes</taxon>
        <taxon>Sordariomycetidae</taxon>
        <taxon>Sordariales</taxon>
        <taxon>Lasiosphaeriaceae</taxon>
        <taxon>Bombardia</taxon>
    </lineage>
</organism>
<comment type="subcellular location">
    <subcellularLocation>
        <location evidence="1">Secreted</location>
    </subcellularLocation>
</comment>
<dbReference type="SMART" id="SM00710">
    <property type="entry name" value="PbH1"/>
    <property type="match status" value="3"/>
</dbReference>
<proteinExistence type="inferred from homology"/>
<evidence type="ECO:0000256" key="8">
    <source>
        <dbReference type="ARBA" id="ARBA00023157"/>
    </source>
</evidence>
<evidence type="ECO:0000313" key="15">
    <source>
        <dbReference type="EMBL" id="KAK0610444.1"/>
    </source>
</evidence>
<dbReference type="InterPro" id="IPR012334">
    <property type="entry name" value="Pectin_lyas_fold"/>
</dbReference>
<evidence type="ECO:0000256" key="6">
    <source>
        <dbReference type="ARBA" id="ARBA00022737"/>
    </source>
</evidence>
<dbReference type="Gene3D" id="2.160.20.10">
    <property type="entry name" value="Single-stranded right-handed beta-helix, Pectin lyase-like"/>
    <property type="match status" value="1"/>
</dbReference>
<evidence type="ECO:0000256" key="14">
    <source>
        <dbReference type="SAM" id="SignalP"/>
    </source>
</evidence>
<dbReference type="EC" id="3.2.1.15" evidence="3"/>
<dbReference type="Pfam" id="PF00295">
    <property type="entry name" value="Glyco_hydro_28"/>
    <property type="match status" value="2"/>
</dbReference>
<reference evidence="15" key="1">
    <citation type="submission" date="2023-06" db="EMBL/GenBank/DDBJ databases">
        <title>Genome-scale phylogeny and comparative genomics of the fungal order Sordariales.</title>
        <authorList>
            <consortium name="Lawrence Berkeley National Laboratory"/>
            <person name="Hensen N."/>
            <person name="Bonometti L."/>
            <person name="Westerberg I."/>
            <person name="Brannstrom I.O."/>
            <person name="Guillou S."/>
            <person name="Cros-Aarteil S."/>
            <person name="Calhoun S."/>
            <person name="Haridas S."/>
            <person name="Kuo A."/>
            <person name="Mondo S."/>
            <person name="Pangilinan J."/>
            <person name="Riley R."/>
            <person name="LaButti K."/>
            <person name="Andreopoulos B."/>
            <person name="Lipzen A."/>
            <person name="Chen C."/>
            <person name="Yanf M."/>
            <person name="Daum C."/>
            <person name="Ng V."/>
            <person name="Clum A."/>
            <person name="Steindorff A."/>
            <person name="Ohm R."/>
            <person name="Martin F."/>
            <person name="Silar P."/>
            <person name="Natvig D."/>
            <person name="Lalanne C."/>
            <person name="Gautier V."/>
            <person name="Ament-velasquez S.L."/>
            <person name="Kruys A."/>
            <person name="Hutchinson M.I."/>
            <person name="Powell A.J."/>
            <person name="Barry K."/>
            <person name="Miller A.N."/>
            <person name="Grigoriev I.V."/>
            <person name="Debuchy R."/>
            <person name="Gladieux P."/>
            <person name="Thoren M.H."/>
            <person name="Johannesson H."/>
        </authorList>
    </citation>
    <scope>NUCLEOTIDE SEQUENCE</scope>
    <source>
        <strain evidence="15">SMH3391-2</strain>
    </source>
</reference>
<dbReference type="GO" id="GO:0071555">
    <property type="term" value="P:cell wall organization"/>
    <property type="evidence" value="ECO:0007669"/>
    <property type="project" value="UniProtKB-KW"/>
</dbReference>
<evidence type="ECO:0000313" key="16">
    <source>
        <dbReference type="Proteomes" id="UP001174934"/>
    </source>
</evidence>
<name>A0AA39TKD8_9PEZI</name>